<name>A0A2D0N350_FLAN2</name>
<dbReference type="Proteomes" id="UP000223913">
    <property type="component" value="Unassembled WGS sequence"/>
</dbReference>
<proteinExistence type="predicted"/>
<reference evidence="2 3" key="1">
    <citation type="submission" date="2017-10" db="EMBL/GenBank/DDBJ databases">
        <title>The draft genome sequence of Lewinella nigricans NBRC 102662.</title>
        <authorList>
            <person name="Wang K."/>
        </authorList>
    </citation>
    <scope>NUCLEOTIDE SEQUENCE [LARGE SCALE GENOMIC DNA]</scope>
    <source>
        <strain evidence="2 3">NBRC 102662</strain>
    </source>
</reference>
<accession>A0A2D0N350</accession>
<comment type="caution">
    <text evidence="2">The sequence shown here is derived from an EMBL/GenBank/DDBJ whole genome shotgun (WGS) entry which is preliminary data.</text>
</comment>
<dbReference type="EMBL" id="PDUD01000039">
    <property type="protein sequence ID" value="PHN02569.1"/>
    <property type="molecule type" value="Genomic_DNA"/>
</dbReference>
<feature type="compositionally biased region" description="Polar residues" evidence="1">
    <location>
        <begin position="1"/>
        <end position="12"/>
    </location>
</feature>
<evidence type="ECO:0000313" key="2">
    <source>
        <dbReference type="EMBL" id="PHN02569.1"/>
    </source>
</evidence>
<protein>
    <submittedName>
        <fullName evidence="2">Uncharacterized protein</fullName>
    </submittedName>
</protein>
<sequence length="208" mass="23394">MLSGCKTQNENGSNRRPEIQTKPNIYQQEIASLKYTYIPSHTRGDKSFEGDCELSARASLKISDDQTRLYLELYFNAKEPTRDSTEASGTDTLLIFDTKETSKKIRKILTGIVDSGQFIFGDDRGLHLIFEPYTIYAEWDMINGVPGGGGKAFKLKQKGLANFTKEFTKNGLIKRWVFGGNLNSEFDDGSQPELTIETNTISILLEEN</sequence>
<gene>
    <name evidence="2" type="ORF">CRP01_31840</name>
</gene>
<evidence type="ECO:0000313" key="3">
    <source>
        <dbReference type="Proteomes" id="UP000223913"/>
    </source>
</evidence>
<feature type="region of interest" description="Disordered" evidence="1">
    <location>
        <begin position="1"/>
        <end position="21"/>
    </location>
</feature>
<evidence type="ECO:0000256" key="1">
    <source>
        <dbReference type="SAM" id="MobiDB-lite"/>
    </source>
</evidence>
<organism evidence="2 3">
    <name type="scientific">Flavilitoribacter nigricans (strain ATCC 23147 / DSM 23189 / NBRC 102662 / NCIMB 1420 / SS-2)</name>
    <name type="common">Lewinella nigricans</name>
    <dbReference type="NCBI Taxonomy" id="1122177"/>
    <lineage>
        <taxon>Bacteria</taxon>
        <taxon>Pseudomonadati</taxon>
        <taxon>Bacteroidota</taxon>
        <taxon>Saprospiria</taxon>
        <taxon>Saprospirales</taxon>
        <taxon>Lewinellaceae</taxon>
        <taxon>Flavilitoribacter</taxon>
    </lineage>
</organism>
<keyword evidence="3" id="KW-1185">Reference proteome</keyword>
<dbReference type="AlphaFoldDB" id="A0A2D0N350"/>